<comment type="subcellular location">
    <subcellularLocation>
        <location evidence="1">Mitochondrion inner membrane</location>
        <topology evidence="1">Multi-pass membrane protein</topology>
    </subcellularLocation>
</comment>
<dbReference type="OrthoDB" id="6703404at2759"/>
<dbReference type="AlphaFoldDB" id="A0A8I2YX36"/>
<organism evidence="12 13">
    <name type="scientific">Boletus reticuloceps</name>
    <dbReference type="NCBI Taxonomy" id="495285"/>
    <lineage>
        <taxon>Eukaryota</taxon>
        <taxon>Fungi</taxon>
        <taxon>Dikarya</taxon>
        <taxon>Basidiomycota</taxon>
        <taxon>Agaricomycotina</taxon>
        <taxon>Agaricomycetes</taxon>
        <taxon>Agaricomycetidae</taxon>
        <taxon>Boletales</taxon>
        <taxon>Boletineae</taxon>
        <taxon>Boletaceae</taxon>
        <taxon>Boletoideae</taxon>
        <taxon>Boletus</taxon>
    </lineage>
</organism>
<dbReference type="SUPFAM" id="SSF103506">
    <property type="entry name" value="Mitochondrial carrier"/>
    <property type="match status" value="1"/>
</dbReference>
<keyword evidence="8" id="KW-0496">Mitochondrion</keyword>
<keyword evidence="5" id="KW-0677">Repeat</keyword>
<evidence type="ECO:0000256" key="3">
    <source>
        <dbReference type="ARBA" id="ARBA00022448"/>
    </source>
</evidence>
<sequence>MSTHGTPRPFSTAEGFVCGGLAASIAVTFSNPPEVAKTRLQLQGELARNGGQKVYKNAIDVLAKTWRNEGIRGMQRGLGPAVSCPYAFVVSPSQFSSTHIRQALSLGLPLSLRDLFPDSPQRFTLRYIKAVYHLLVELT</sequence>
<dbReference type="PANTHER" id="PTHR45928">
    <property type="entry name" value="RE38146P"/>
    <property type="match status" value="1"/>
</dbReference>
<accession>A0A8I2YX36</accession>
<keyword evidence="3 11" id="KW-0813">Transport</keyword>
<comment type="caution">
    <text evidence="12">The sequence shown here is derived from an EMBL/GenBank/DDBJ whole genome shotgun (WGS) entry which is preliminary data.</text>
</comment>
<keyword evidence="9 10" id="KW-0472">Membrane</keyword>
<evidence type="ECO:0000256" key="4">
    <source>
        <dbReference type="ARBA" id="ARBA00022692"/>
    </source>
</evidence>
<name>A0A8I2YX36_9AGAM</name>
<evidence type="ECO:0000313" key="12">
    <source>
        <dbReference type="EMBL" id="KAG6380929.1"/>
    </source>
</evidence>
<dbReference type="Gene3D" id="1.50.40.10">
    <property type="entry name" value="Mitochondrial carrier domain"/>
    <property type="match status" value="1"/>
</dbReference>
<evidence type="ECO:0000256" key="7">
    <source>
        <dbReference type="ARBA" id="ARBA00022989"/>
    </source>
</evidence>
<reference evidence="12" key="1">
    <citation type="submission" date="2021-03" db="EMBL/GenBank/DDBJ databases">
        <title>Evolutionary innovations through gain and loss of genes in the ectomycorrhizal Boletales.</title>
        <authorList>
            <person name="Wu G."/>
            <person name="Miyauchi S."/>
            <person name="Morin E."/>
            <person name="Yang Z.-L."/>
            <person name="Xu J."/>
            <person name="Martin F.M."/>
        </authorList>
    </citation>
    <scope>NUCLEOTIDE SEQUENCE</scope>
    <source>
        <strain evidence="12">BR01</strain>
    </source>
</reference>
<feature type="repeat" description="Solcar" evidence="10">
    <location>
        <begin position="10"/>
        <end position="104"/>
    </location>
</feature>
<keyword evidence="7" id="KW-1133">Transmembrane helix</keyword>
<evidence type="ECO:0000256" key="10">
    <source>
        <dbReference type="PROSITE-ProRule" id="PRU00282"/>
    </source>
</evidence>
<dbReference type="Proteomes" id="UP000683000">
    <property type="component" value="Unassembled WGS sequence"/>
</dbReference>
<dbReference type="PROSITE" id="PS50920">
    <property type="entry name" value="SOLCAR"/>
    <property type="match status" value="1"/>
</dbReference>
<evidence type="ECO:0000256" key="6">
    <source>
        <dbReference type="ARBA" id="ARBA00022792"/>
    </source>
</evidence>
<comment type="similarity">
    <text evidence="2 11">Belongs to the mitochondrial carrier (TC 2.A.29) family.</text>
</comment>
<keyword evidence="13" id="KW-1185">Reference proteome</keyword>
<evidence type="ECO:0000256" key="11">
    <source>
        <dbReference type="RuleBase" id="RU000488"/>
    </source>
</evidence>
<evidence type="ECO:0000313" key="13">
    <source>
        <dbReference type="Proteomes" id="UP000683000"/>
    </source>
</evidence>
<dbReference type="InterPro" id="IPR023395">
    <property type="entry name" value="MCP_dom_sf"/>
</dbReference>
<dbReference type="InterPro" id="IPR018108">
    <property type="entry name" value="MCP_transmembrane"/>
</dbReference>
<dbReference type="Pfam" id="PF00153">
    <property type="entry name" value="Mito_carr"/>
    <property type="match status" value="1"/>
</dbReference>
<evidence type="ECO:0000256" key="8">
    <source>
        <dbReference type="ARBA" id="ARBA00023128"/>
    </source>
</evidence>
<dbReference type="GO" id="GO:0005743">
    <property type="term" value="C:mitochondrial inner membrane"/>
    <property type="evidence" value="ECO:0007669"/>
    <property type="project" value="UniProtKB-SubCell"/>
</dbReference>
<evidence type="ECO:0000256" key="9">
    <source>
        <dbReference type="ARBA" id="ARBA00023136"/>
    </source>
</evidence>
<evidence type="ECO:0000256" key="1">
    <source>
        <dbReference type="ARBA" id="ARBA00004448"/>
    </source>
</evidence>
<dbReference type="EMBL" id="JAGFBS010000002">
    <property type="protein sequence ID" value="KAG6380929.1"/>
    <property type="molecule type" value="Genomic_DNA"/>
</dbReference>
<dbReference type="PANTHER" id="PTHR45928:SF1">
    <property type="entry name" value="RE38146P"/>
    <property type="match status" value="1"/>
</dbReference>
<proteinExistence type="inferred from homology"/>
<dbReference type="InterPro" id="IPR051508">
    <property type="entry name" value="Mito_Carrier_Antiporter"/>
</dbReference>
<protein>
    <submittedName>
        <fullName evidence="12">Mitochondrial carrier domain-containing protein</fullName>
    </submittedName>
</protein>
<evidence type="ECO:0000256" key="5">
    <source>
        <dbReference type="ARBA" id="ARBA00022737"/>
    </source>
</evidence>
<keyword evidence="6" id="KW-0999">Mitochondrion inner membrane</keyword>
<gene>
    <name evidence="12" type="ORF">JVT61DRAFT_5322</name>
</gene>
<keyword evidence="4 10" id="KW-0812">Transmembrane</keyword>
<evidence type="ECO:0000256" key="2">
    <source>
        <dbReference type="ARBA" id="ARBA00006375"/>
    </source>
</evidence>